<gene>
    <name evidence="3" type="ORF">TCNE_LOCUS19311</name>
</gene>
<feature type="chain" id="PRO_5044553773" evidence="2">
    <location>
        <begin position="18"/>
        <end position="75"/>
    </location>
</feature>
<dbReference type="WBParaSite" id="TCNE_0001931501-mRNA-1">
    <property type="protein sequence ID" value="TCNE_0001931501-mRNA-1"/>
    <property type="gene ID" value="TCNE_0001931501"/>
</dbReference>
<evidence type="ECO:0000313" key="5">
    <source>
        <dbReference type="WBParaSite" id="TCNE_0001931501-mRNA-1"/>
    </source>
</evidence>
<evidence type="ECO:0000313" key="3">
    <source>
        <dbReference type="EMBL" id="VDM50632.1"/>
    </source>
</evidence>
<keyword evidence="2" id="KW-0732">Signal</keyword>
<reference evidence="3 4" key="2">
    <citation type="submission" date="2018-11" db="EMBL/GenBank/DDBJ databases">
        <authorList>
            <consortium name="Pathogen Informatics"/>
        </authorList>
    </citation>
    <scope>NUCLEOTIDE SEQUENCE [LARGE SCALE GENOMIC DNA]</scope>
</reference>
<proteinExistence type="predicted"/>
<feature type="region of interest" description="Disordered" evidence="1">
    <location>
        <begin position="52"/>
        <end position="75"/>
    </location>
</feature>
<name>A0A183VEZ1_TOXCA</name>
<dbReference type="AlphaFoldDB" id="A0A183VEZ1"/>
<reference evidence="5" key="1">
    <citation type="submission" date="2016-06" db="UniProtKB">
        <authorList>
            <consortium name="WormBaseParasite"/>
        </authorList>
    </citation>
    <scope>IDENTIFICATION</scope>
</reference>
<dbReference type="Proteomes" id="UP000050794">
    <property type="component" value="Unassembled WGS sequence"/>
</dbReference>
<keyword evidence="4" id="KW-1185">Reference proteome</keyword>
<dbReference type="EMBL" id="UYWY01026707">
    <property type="protein sequence ID" value="VDM50632.1"/>
    <property type="molecule type" value="Genomic_DNA"/>
</dbReference>
<evidence type="ECO:0000313" key="4">
    <source>
        <dbReference type="Proteomes" id="UP000050794"/>
    </source>
</evidence>
<protein>
    <submittedName>
        <fullName evidence="5">Neurokinin-B</fullName>
    </submittedName>
</protein>
<evidence type="ECO:0000256" key="2">
    <source>
        <dbReference type="SAM" id="SignalP"/>
    </source>
</evidence>
<accession>A0A183VEZ1</accession>
<organism evidence="4 5">
    <name type="scientific">Toxocara canis</name>
    <name type="common">Canine roundworm</name>
    <dbReference type="NCBI Taxonomy" id="6265"/>
    <lineage>
        <taxon>Eukaryota</taxon>
        <taxon>Metazoa</taxon>
        <taxon>Ecdysozoa</taxon>
        <taxon>Nematoda</taxon>
        <taxon>Chromadorea</taxon>
        <taxon>Rhabditida</taxon>
        <taxon>Spirurina</taxon>
        <taxon>Ascaridomorpha</taxon>
        <taxon>Ascaridoidea</taxon>
        <taxon>Toxocaridae</taxon>
        <taxon>Toxocara</taxon>
    </lineage>
</organism>
<evidence type="ECO:0000256" key="1">
    <source>
        <dbReference type="SAM" id="MobiDB-lite"/>
    </source>
</evidence>
<feature type="signal peptide" evidence="2">
    <location>
        <begin position="1"/>
        <end position="17"/>
    </location>
</feature>
<sequence length="75" mass="8275">MPSRVLLPALLFISAYTMDISQQDFPDFIGLMSRDAEALPGPLAFGHKYMTGGAGEGSQQLRPESEFEQREQVSL</sequence>
<feature type="compositionally biased region" description="Basic and acidic residues" evidence="1">
    <location>
        <begin position="63"/>
        <end position="75"/>
    </location>
</feature>